<dbReference type="AlphaFoldDB" id="A0AA39L4R0"/>
<keyword evidence="2" id="KW-1185">Reference proteome</keyword>
<evidence type="ECO:0000313" key="1">
    <source>
        <dbReference type="EMBL" id="KAK0384436.1"/>
    </source>
</evidence>
<proteinExistence type="predicted"/>
<protein>
    <submittedName>
        <fullName evidence="1">Uncharacterized protein</fullName>
    </submittedName>
</protein>
<accession>A0AA39L4R0</accession>
<organism evidence="1 2">
    <name type="scientific">Sarocladium strictum</name>
    <name type="common">Black bundle disease fungus</name>
    <name type="synonym">Acremonium strictum</name>
    <dbReference type="NCBI Taxonomy" id="5046"/>
    <lineage>
        <taxon>Eukaryota</taxon>
        <taxon>Fungi</taxon>
        <taxon>Dikarya</taxon>
        <taxon>Ascomycota</taxon>
        <taxon>Pezizomycotina</taxon>
        <taxon>Sordariomycetes</taxon>
        <taxon>Hypocreomycetidae</taxon>
        <taxon>Hypocreales</taxon>
        <taxon>Sarocladiaceae</taxon>
        <taxon>Sarocladium</taxon>
    </lineage>
</organism>
<evidence type="ECO:0000313" key="2">
    <source>
        <dbReference type="Proteomes" id="UP001175261"/>
    </source>
</evidence>
<reference evidence="1" key="1">
    <citation type="submission" date="2022-10" db="EMBL/GenBank/DDBJ databases">
        <title>Determination and structural analysis of whole genome sequence of Sarocladium strictum F4-1.</title>
        <authorList>
            <person name="Hu L."/>
            <person name="Jiang Y."/>
        </authorList>
    </citation>
    <scope>NUCLEOTIDE SEQUENCE</scope>
    <source>
        <strain evidence="1">F4-1</strain>
    </source>
</reference>
<name>A0AA39L4R0_SARSR</name>
<dbReference type="EMBL" id="JAPDFR010000008">
    <property type="protein sequence ID" value="KAK0384436.1"/>
    <property type="molecule type" value="Genomic_DNA"/>
</dbReference>
<gene>
    <name evidence="1" type="ORF">NLU13_8522</name>
</gene>
<sequence length="172" mass="19552">MSLVTPTGSLDDIRLQNIHACAELSAFRFAASKGWTTITDGVVEFLIDLHIWTSQFPDIVLPWEGHAQTGDLRIQGQSQAYNRWLHVNQHALYAPYDWSSVEHPHAFGEDANIVHLRRSPSFVTGRRVHFPQLIFSPTSLLGIFRDPNIMVRPARYRITEVGEGPKVEDLEH</sequence>
<dbReference type="Proteomes" id="UP001175261">
    <property type="component" value="Unassembled WGS sequence"/>
</dbReference>
<comment type="caution">
    <text evidence="1">The sequence shown here is derived from an EMBL/GenBank/DDBJ whole genome shotgun (WGS) entry which is preliminary data.</text>
</comment>